<dbReference type="EMBL" id="LMTZ01000166">
    <property type="protein sequence ID" value="KST61971.1"/>
    <property type="molecule type" value="Genomic_DNA"/>
</dbReference>
<sequence>MDNHKNESGLPIDFDTFLKVDMRVGKVIEVKENIKARKPAYILTIDFGELGIKTSSAQIVENYSKEKLLNQQVVAVVNFPPKLVAGVKSEVLVLAAVCNTNGTVLLQPNLSVDNGTRIL</sequence>
<dbReference type="PANTHER" id="PTHR11586:SF37">
    <property type="entry name" value="TRNA-BINDING DOMAIN-CONTAINING PROTEIN"/>
    <property type="match status" value="1"/>
</dbReference>
<dbReference type="NCBIfam" id="NF007494">
    <property type="entry name" value="PRK10089.1-3"/>
    <property type="match status" value="1"/>
</dbReference>
<dbReference type="RefSeq" id="WP_058184832.1">
    <property type="nucleotide sequence ID" value="NZ_LMTZ01000166.1"/>
</dbReference>
<dbReference type="SUPFAM" id="SSF50249">
    <property type="entry name" value="Nucleic acid-binding proteins"/>
    <property type="match status" value="1"/>
</dbReference>
<organism evidence="5 6">
    <name type="scientific">Mastigocoleus testarum BC008</name>
    <dbReference type="NCBI Taxonomy" id="371196"/>
    <lineage>
        <taxon>Bacteria</taxon>
        <taxon>Bacillati</taxon>
        <taxon>Cyanobacteriota</taxon>
        <taxon>Cyanophyceae</taxon>
        <taxon>Nostocales</taxon>
        <taxon>Hapalosiphonaceae</taxon>
        <taxon>Mastigocoleus</taxon>
    </lineage>
</organism>
<evidence type="ECO:0000256" key="3">
    <source>
        <dbReference type="PROSITE-ProRule" id="PRU00209"/>
    </source>
</evidence>
<evidence type="ECO:0000256" key="1">
    <source>
        <dbReference type="ARBA" id="ARBA00022555"/>
    </source>
</evidence>
<keyword evidence="2 3" id="KW-0694">RNA-binding</keyword>
<dbReference type="InterPro" id="IPR008231">
    <property type="entry name" value="CsaA"/>
</dbReference>
<comment type="caution">
    <text evidence="5">The sequence shown here is derived from an EMBL/GenBank/DDBJ whole genome shotgun (WGS) entry which is preliminary data.</text>
</comment>
<evidence type="ECO:0000256" key="2">
    <source>
        <dbReference type="ARBA" id="ARBA00022884"/>
    </source>
</evidence>
<dbReference type="Pfam" id="PF01588">
    <property type="entry name" value="tRNA_bind"/>
    <property type="match status" value="1"/>
</dbReference>
<reference evidence="5 6" key="1">
    <citation type="journal article" date="2015" name="Genome Announc.">
        <title>Draft Genome of the Euendolithic (true boring) Cyanobacterium Mastigocoleus testarum strain BC008.</title>
        <authorList>
            <person name="Guida B.S."/>
            <person name="Garcia-Pichel F."/>
        </authorList>
    </citation>
    <scope>NUCLEOTIDE SEQUENCE [LARGE SCALE GENOMIC DNA]</scope>
    <source>
        <strain evidence="5 6">BC008</strain>
    </source>
</reference>
<dbReference type="CDD" id="cd02798">
    <property type="entry name" value="tRNA_bind_CsaA"/>
    <property type="match status" value="1"/>
</dbReference>
<evidence type="ECO:0000259" key="4">
    <source>
        <dbReference type="PROSITE" id="PS50886"/>
    </source>
</evidence>
<dbReference type="Gene3D" id="2.40.50.140">
    <property type="entry name" value="Nucleic acid-binding proteins"/>
    <property type="match status" value="1"/>
</dbReference>
<dbReference type="FunFam" id="2.40.50.140:FF:000165">
    <property type="entry name" value="Chaperone CsaA"/>
    <property type="match status" value="1"/>
</dbReference>
<evidence type="ECO:0000313" key="6">
    <source>
        <dbReference type="Proteomes" id="UP000053372"/>
    </source>
</evidence>
<dbReference type="PROSITE" id="PS50886">
    <property type="entry name" value="TRBD"/>
    <property type="match status" value="1"/>
</dbReference>
<proteinExistence type="predicted"/>
<dbReference type="PANTHER" id="PTHR11586">
    <property type="entry name" value="TRNA-AMINOACYLATION COFACTOR ARC1 FAMILY MEMBER"/>
    <property type="match status" value="1"/>
</dbReference>
<evidence type="ECO:0000313" key="5">
    <source>
        <dbReference type="EMBL" id="KST61971.1"/>
    </source>
</evidence>
<feature type="domain" description="TRNA-binding" evidence="4">
    <location>
        <begin position="16"/>
        <end position="119"/>
    </location>
</feature>
<dbReference type="InterPro" id="IPR012340">
    <property type="entry name" value="NA-bd_OB-fold"/>
</dbReference>
<dbReference type="OrthoDB" id="9794564at2"/>
<accession>A0A0V7ZBS1</accession>
<keyword evidence="6" id="KW-1185">Reference proteome</keyword>
<dbReference type="InterPro" id="IPR002547">
    <property type="entry name" value="tRNA-bd_dom"/>
</dbReference>
<dbReference type="Proteomes" id="UP000053372">
    <property type="component" value="Unassembled WGS sequence"/>
</dbReference>
<dbReference type="GO" id="GO:0000049">
    <property type="term" value="F:tRNA binding"/>
    <property type="evidence" value="ECO:0007669"/>
    <property type="project" value="UniProtKB-UniRule"/>
</dbReference>
<gene>
    <name evidence="5" type="ORF">BC008_08025</name>
</gene>
<protein>
    <submittedName>
        <fullName evidence="5">tRNA-binding protein</fullName>
    </submittedName>
</protein>
<keyword evidence="1 3" id="KW-0820">tRNA-binding</keyword>
<dbReference type="InterPro" id="IPR051270">
    <property type="entry name" value="Tyrosine-tRNA_ligase_regulator"/>
</dbReference>
<name>A0A0V7ZBS1_9CYAN</name>
<dbReference type="NCBIfam" id="TIGR02222">
    <property type="entry name" value="chap_CsaA"/>
    <property type="match status" value="1"/>
</dbReference>
<dbReference type="AlphaFoldDB" id="A0A0V7ZBS1"/>